<dbReference type="PANTHER" id="PTHR43513">
    <property type="entry name" value="DIHYDROOROTATE DEHYDROGENASE B (NAD(+)), ELECTRON TRANSFER SUBUNIT"/>
    <property type="match status" value="1"/>
</dbReference>
<reference evidence="12 13" key="1">
    <citation type="journal article" date="2019" name="Nat. Microbiol.">
        <title>Mediterranean grassland soil C-N compound turnover is dependent on rainfall and depth, and is mediated by genomically divergent microorganisms.</title>
        <authorList>
            <person name="Diamond S."/>
            <person name="Andeer P.F."/>
            <person name="Li Z."/>
            <person name="Crits-Christoph A."/>
            <person name="Burstein D."/>
            <person name="Anantharaman K."/>
            <person name="Lane K.R."/>
            <person name="Thomas B.C."/>
            <person name="Pan C."/>
            <person name="Northen T.R."/>
            <person name="Banfield J.F."/>
        </authorList>
    </citation>
    <scope>NUCLEOTIDE SEQUENCE [LARGE SCALE GENOMIC DNA]</scope>
    <source>
        <strain evidence="12">WS_10</strain>
    </source>
</reference>
<evidence type="ECO:0000256" key="7">
    <source>
        <dbReference type="ARBA" id="ARBA00023014"/>
    </source>
</evidence>
<dbReference type="SUPFAM" id="SSF52343">
    <property type="entry name" value="Ferredoxin reductase-like, C-terminal NADP-linked domain"/>
    <property type="match status" value="1"/>
</dbReference>
<gene>
    <name evidence="12" type="ORF">E6K80_02600</name>
</gene>
<evidence type="ECO:0000259" key="11">
    <source>
        <dbReference type="PROSITE" id="PS51384"/>
    </source>
</evidence>
<keyword evidence="7 10" id="KW-0411">Iron-sulfur</keyword>
<dbReference type="Gene3D" id="2.40.30.10">
    <property type="entry name" value="Translation factors"/>
    <property type="match status" value="1"/>
</dbReference>
<dbReference type="PANTHER" id="PTHR43513:SF3">
    <property type="entry name" value="DIHYDROOROTATE DEHYDROGENASE B (NAD(+)), ELECTRON TRANSFER SUBUNIT-RELATED"/>
    <property type="match status" value="1"/>
</dbReference>
<dbReference type="SUPFAM" id="SSF63380">
    <property type="entry name" value="Riboflavin synthase domain-like"/>
    <property type="match status" value="1"/>
</dbReference>
<proteinExistence type="inferred from homology"/>
<dbReference type="InterPro" id="IPR050353">
    <property type="entry name" value="PyrK_electron_transfer"/>
</dbReference>
<keyword evidence="3 10" id="KW-0001">2Fe-2S</keyword>
<feature type="binding site" evidence="10">
    <location>
        <position position="246"/>
    </location>
    <ligand>
        <name>[2Fe-2S] cluster</name>
        <dbReference type="ChEBI" id="CHEBI:190135"/>
    </ligand>
</feature>
<keyword evidence="9" id="KW-0274">FAD</keyword>
<dbReference type="EMBL" id="VBPA01000055">
    <property type="protein sequence ID" value="TMQ72522.1"/>
    <property type="molecule type" value="Genomic_DNA"/>
</dbReference>
<evidence type="ECO:0000256" key="6">
    <source>
        <dbReference type="ARBA" id="ARBA00023004"/>
    </source>
</evidence>
<name>A0A538U9E4_UNCEI</name>
<evidence type="ECO:0000256" key="10">
    <source>
        <dbReference type="PIRSR" id="PIRSR006816-2"/>
    </source>
</evidence>
<comment type="cofactor">
    <cofactor evidence="9">
        <name>FAD</name>
        <dbReference type="ChEBI" id="CHEBI:57692"/>
    </cofactor>
    <text evidence="9">Binds 1 FAD per subunit.</text>
</comment>
<protein>
    <submittedName>
        <fullName evidence="12">Dihydroorotate dehydrogenase electron transfer subunit</fullName>
    </submittedName>
</protein>
<feature type="domain" description="FAD-binding FR-type" evidence="11">
    <location>
        <begin position="13"/>
        <end position="115"/>
    </location>
</feature>
<dbReference type="CDD" id="cd06218">
    <property type="entry name" value="DHOD_e_trans"/>
    <property type="match status" value="1"/>
</dbReference>
<keyword evidence="6 10" id="KW-0408">Iron</keyword>
<comment type="cofactor">
    <cofactor evidence="10">
        <name>[2Fe-2S] cluster</name>
        <dbReference type="ChEBI" id="CHEBI:190135"/>
    </cofactor>
    <text evidence="10">Binds 1 [2Fe-2S] cluster per subunit.</text>
</comment>
<dbReference type="InterPro" id="IPR017927">
    <property type="entry name" value="FAD-bd_FR_type"/>
</dbReference>
<dbReference type="InterPro" id="IPR001433">
    <property type="entry name" value="OxRdtase_FAD/NAD-bd"/>
</dbReference>
<comment type="similarity">
    <text evidence="1">Belongs to the PyrK family.</text>
</comment>
<dbReference type="AlphaFoldDB" id="A0A538U9E4"/>
<feature type="binding site" evidence="10">
    <location>
        <position position="281"/>
    </location>
    <ligand>
        <name>[2Fe-2S] cluster</name>
        <dbReference type="ChEBI" id="CHEBI:190135"/>
    </ligand>
</feature>
<dbReference type="Gene3D" id="2.10.240.10">
    <property type="entry name" value="Dihydroorotate dehydrogenase, electron transfer subunit"/>
    <property type="match status" value="1"/>
</dbReference>
<evidence type="ECO:0000256" key="3">
    <source>
        <dbReference type="ARBA" id="ARBA00022714"/>
    </source>
</evidence>
<sequence length="298" mass="31748">MTSLAAEGAAAAWSQVEARVAAHRPYGQDHLWLDLEVPRSFARPAPGQFVQILLRSPAPVLLPRPMSVASVRERGGRLVLGFLYGPVGAGTIALSRQRVGDAVQVLGPLGRGYPLETAGTPVLVAGGRGVAPLLFAAQALARAGRRCEFFFGARTKAALVGLDEARRRLERVGGRLHLATDDGSRGRRGTVVELLERAAGRLPPPLAIHACGPHAMLEAVARWAMRRGSPSFLAMESVMACGTGVCRGCPMPRSVEAARRTRATRGDSPSLLGNADYAMCCTEGPVFRAEDLDWDRVD</sequence>
<dbReference type="PROSITE" id="PS51384">
    <property type="entry name" value="FAD_FR"/>
    <property type="match status" value="1"/>
</dbReference>
<dbReference type="InterPro" id="IPR017938">
    <property type="entry name" value="Riboflavin_synthase-like_b-brl"/>
</dbReference>
<keyword evidence="5" id="KW-0249">Electron transport</keyword>
<evidence type="ECO:0000256" key="8">
    <source>
        <dbReference type="ARBA" id="ARBA00034078"/>
    </source>
</evidence>
<keyword evidence="2" id="KW-0813">Transport</keyword>
<evidence type="ECO:0000313" key="13">
    <source>
        <dbReference type="Proteomes" id="UP000319836"/>
    </source>
</evidence>
<dbReference type="Pfam" id="PF00175">
    <property type="entry name" value="NAD_binding_1"/>
    <property type="match status" value="1"/>
</dbReference>
<dbReference type="GO" id="GO:0046872">
    <property type="term" value="F:metal ion binding"/>
    <property type="evidence" value="ECO:0007669"/>
    <property type="project" value="UniProtKB-KW"/>
</dbReference>
<dbReference type="GO" id="GO:0016491">
    <property type="term" value="F:oxidoreductase activity"/>
    <property type="evidence" value="ECO:0007669"/>
    <property type="project" value="InterPro"/>
</dbReference>
<dbReference type="GO" id="GO:0006221">
    <property type="term" value="P:pyrimidine nucleotide biosynthetic process"/>
    <property type="evidence" value="ECO:0007669"/>
    <property type="project" value="InterPro"/>
</dbReference>
<evidence type="ECO:0000256" key="1">
    <source>
        <dbReference type="ARBA" id="ARBA00006422"/>
    </source>
</evidence>
<dbReference type="InterPro" id="IPR012165">
    <property type="entry name" value="Cyt_c3_hydrogenase_gsu"/>
</dbReference>
<keyword evidence="9" id="KW-0285">Flavoprotein</keyword>
<dbReference type="GO" id="GO:0051537">
    <property type="term" value="F:2 iron, 2 sulfur cluster binding"/>
    <property type="evidence" value="ECO:0007669"/>
    <property type="project" value="UniProtKB-KW"/>
</dbReference>
<organism evidence="12 13">
    <name type="scientific">Eiseniibacteriota bacterium</name>
    <dbReference type="NCBI Taxonomy" id="2212470"/>
    <lineage>
        <taxon>Bacteria</taxon>
        <taxon>Candidatus Eiseniibacteriota</taxon>
    </lineage>
</organism>
<dbReference type="GO" id="GO:0050660">
    <property type="term" value="F:flavin adenine dinucleotide binding"/>
    <property type="evidence" value="ECO:0007669"/>
    <property type="project" value="InterPro"/>
</dbReference>
<accession>A0A538U9E4</accession>
<dbReference type="Proteomes" id="UP000319836">
    <property type="component" value="Unassembled WGS sequence"/>
</dbReference>
<feature type="binding site" evidence="9">
    <location>
        <begin position="90"/>
        <end position="91"/>
    </location>
    <ligand>
        <name>FAD</name>
        <dbReference type="ChEBI" id="CHEBI:57692"/>
    </ligand>
</feature>
<evidence type="ECO:0000313" key="12">
    <source>
        <dbReference type="EMBL" id="TMQ72522.1"/>
    </source>
</evidence>
<evidence type="ECO:0000256" key="2">
    <source>
        <dbReference type="ARBA" id="ARBA00022448"/>
    </source>
</evidence>
<feature type="binding site" evidence="10">
    <location>
        <position position="241"/>
    </location>
    <ligand>
        <name>[2Fe-2S] cluster</name>
        <dbReference type="ChEBI" id="CHEBI:190135"/>
    </ligand>
</feature>
<comment type="cofactor">
    <cofactor evidence="8">
        <name>[2Fe-2S] cluster</name>
        <dbReference type="ChEBI" id="CHEBI:190135"/>
    </cofactor>
</comment>
<dbReference type="InterPro" id="IPR039261">
    <property type="entry name" value="FNR_nucleotide-bd"/>
</dbReference>
<keyword evidence="4 10" id="KW-0479">Metal-binding</keyword>
<feature type="binding site" evidence="10">
    <location>
        <position position="249"/>
    </location>
    <ligand>
        <name>[2Fe-2S] cluster</name>
        <dbReference type="ChEBI" id="CHEBI:190135"/>
    </ligand>
</feature>
<evidence type="ECO:0000256" key="4">
    <source>
        <dbReference type="ARBA" id="ARBA00022723"/>
    </source>
</evidence>
<comment type="caution">
    <text evidence="12">The sequence shown here is derived from an EMBL/GenBank/DDBJ whole genome shotgun (WGS) entry which is preliminary data.</text>
</comment>
<dbReference type="InterPro" id="IPR037117">
    <property type="entry name" value="Dihydroorotate_DH_ele_sf"/>
</dbReference>
<dbReference type="PIRSF" id="PIRSF006816">
    <property type="entry name" value="Cyc3_hyd_g"/>
    <property type="match status" value="1"/>
</dbReference>
<evidence type="ECO:0000256" key="5">
    <source>
        <dbReference type="ARBA" id="ARBA00022982"/>
    </source>
</evidence>
<dbReference type="Gene3D" id="3.40.50.80">
    <property type="entry name" value="Nucleotide-binding domain of ferredoxin-NADP reductase (FNR) module"/>
    <property type="match status" value="1"/>
</dbReference>
<evidence type="ECO:0000256" key="9">
    <source>
        <dbReference type="PIRSR" id="PIRSR006816-1"/>
    </source>
</evidence>
<feature type="binding site" evidence="9">
    <location>
        <begin position="64"/>
        <end position="67"/>
    </location>
    <ligand>
        <name>FAD</name>
        <dbReference type="ChEBI" id="CHEBI:57692"/>
    </ligand>
</feature>
<dbReference type="PRINTS" id="PR00406">
    <property type="entry name" value="CYTB5RDTASE"/>
</dbReference>